<accession>A0A2A9M4H1</accession>
<dbReference type="AlphaFoldDB" id="A0A2A9M4H1"/>
<dbReference type="SUPFAM" id="SSF52540">
    <property type="entry name" value="P-loop containing nucleoside triphosphate hydrolases"/>
    <property type="match status" value="1"/>
</dbReference>
<name>A0A2A9M4H1_BESBE</name>
<dbReference type="OrthoDB" id="347435at2759"/>
<gene>
    <name evidence="1" type="ORF">BESB_014780</name>
</gene>
<evidence type="ECO:0000313" key="2">
    <source>
        <dbReference type="Proteomes" id="UP000224006"/>
    </source>
</evidence>
<dbReference type="STRING" id="94643.A0A2A9M4H1"/>
<dbReference type="VEuPathDB" id="ToxoDB:BESB_014780"/>
<dbReference type="RefSeq" id="XP_029216874.1">
    <property type="nucleotide sequence ID" value="XM_029360207.1"/>
</dbReference>
<dbReference type="KEGG" id="bbes:BESB_014780"/>
<dbReference type="Proteomes" id="UP000224006">
    <property type="component" value="Chromosome IX"/>
</dbReference>
<sequence>MASPSAVTPPELSRLLAALGPRRADLEGRLGAWLCEREEGKKALHTMEREGLSPGDTAAALARLAPVYLSAFSWISHLLAEKKRHENSTAANGTAPLLVAISAPQGCGKTALTDALKFLFDAEKTETVSLSLDTFYALASKQEKLAGEHPDNPLLQGRGNPGTHEPLLAACVLDSLKRNAPNGEVQVPVYDKSLNGGRGDRLCVAEWSKLKTGGIELILFEGWLLGYKSFSDATEETMPSLSKDEREWMKPINKSLKQYEEIDALVDAWLILQVDDLQRVYGWRLEQEQALKASSGSGMSDEEVKAFVDRSVPAYKAYLPRLSAEGPSRAAASTPVFEILLGAGRRAEKAKLVGFWGALDN</sequence>
<dbReference type="GO" id="GO:0016301">
    <property type="term" value="F:kinase activity"/>
    <property type="evidence" value="ECO:0007669"/>
    <property type="project" value="UniProtKB-KW"/>
</dbReference>
<reference evidence="1 2" key="1">
    <citation type="submission" date="2017-09" db="EMBL/GenBank/DDBJ databases">
        <title>Genome sequencing of Besnoitia besnoiti strain Bb-Ger1.</title>
        <authorList>
            <person name="Schares G."/>
            <person name="Venepally P."/>
            <person name="Lorenzi H.A."/>
        </authorList>
    </citation>
    <scope>NUCLEOTIDE SEQUENCE [LARGE SCALE GENOMIC DNA]</scope>
    <source>
        <strain evidence="1 2">Bb-Ger1</strain>
    </source>
</reference>
<evidence type="ECO:0000313" key="1">
    <source>
        <dbReference type="EMBL" id="PFH32865.1"/>
    </source>
</evidence>
<protein>
    <submittedName>
        <fullName evidence="1">Glycerate kinase</fullName>
    </submittedName>
</protein>
<keyword evidence="1" id="KW-0418">Kinase</keyword>
<dbReference type="EMBL" id="NWUJ01000010">
    <property type="protein sequence ID" value="PFH32865.1"/>
    <property type="molecule type" value="Genomic_DNA"/>
</dbReference>
<keyword evidence="1" id="KW-0808">Transferase</keyword>
<dbReference type="InterPro" id="IPR027417">
    <property type="entry name" value="P-loop_NTPase"/>
</dbReference>
<proteinExistence type="predicted"/>
<dbReference type="GeneID" id="40306539"/>
<comment type="caution">
    <text evidence="1">The sequence shown here is derived from an EMBL/GenBank/DDBJ whole genome shotgun (WGS) entry which is preliminary data.</text>
</comment>
<keyword evidence="2" id="KW-1185">Reference proteome</keyword>
<dbReference type="Gene3D" id="3.40.50.300">
    <property type="entry name" value="P-loop containing nucleotide triphosphate hydrolases"/>
    <property type="match status" value="1"/>
</dbReference>
<organism evidence="1 2">
    <name type="scientific">Besnoitia besnoiti</name>
    <name type="common">Apicomplexan protozoan</name>
    <dbReference type="NCBI Taxonomy" id="94643"/>
    <lineage>
        <taxon>Eukaryota</taxon>
        <taxon>Sar</taxon>
        <taxon>Alveolata</taxon>
        <taxon>Apicomplexa</taxon>
        <taxon>Conoidasida</taxon>
        <taxon>Coccidia</taxon>
        <taxon>Eucoccidiorida</taxon>
        <taxon>Eimeriorina</taxon>
        <taxon>Sarcocystidae</taxon>
        <taxon>Besnoitia</taxon>
    </lineage>
</organism>